<dbReference type="InterPro" id="IPR000524">
    <property type="entry name" value="Tscrpt_reg_HTH_GntR"/>
</dbReference>
<dbReference type="PRINTS" id="PR00035">
    <property type="entry name" value="HTHGNTR"/>
</dbReference>
<dbReference type="PROSITE" id="PS50949">
    <property type="entry name" value="HTH_GNTR"/>
    <property type="match status" value="1"/>
</dbReference>
<dbReference type="Gene3D" id="1.20.120.530">
    <property type="entry name" value="GntR ligand-binding domain-like"/>
    <property type="match status" value="1"/>
</dbReference>
<keyword evidence="1" id="KW-0805">Transcription regulation</keyword>
<evidence type="ECO:0000256" key="3">
    <source>
        <dbReference type="ARBA" id="ARBA00023163"/>
    </source>
</evidence>
<dbReference type="Pfam" id="PF07729">
    <property type="entry name" value="FCD"/>
    <property type="match status" value="1"/>
</dbReference>
<dbReference type="SUPFAM" id="SSF48008">
    <property type="entry name" value="GntR ligand-binding domain-like"/>
    <property type="match status" value="1"/>
</dbReference>
<sequence length="241" mass="26995">MPASKTVKASLPQQTAEKIRQRIATLDMKPGDKLPTEPKLMSELSVSRTVLREAIACLKAEGLVKAKQGAGVFVSEPEQKLTSLLRNSTQTLTDTIESLELRTAVEIEAVGLAVARCSLAQEAEIYRCYDAYERKVQKGESAEQEDFEFHLAIAKATNNQHFVDFLEVLGQRTIPRARLREEAGLPRDPEIDKSLNREHKAILDAIEARDAEAAKEAVRVHLNNGCERYRKLMRDIQRAKS</sequence>
<organism evidence="5 6">
    <name type="scientific">Marinomonas aquiplantarum</name>
    <dbReference type="NCBI Taxonomy" id="491951"/>
    <lineage>
        <taxon>Bacteria</taxon>
        <taxon>Pseudomonadati</taxon>
        <taxon>Pseudomonadota</taxon>
        <taxon>Gammaproteobacteria</taxon>
        <taxon>Oceanospirillales</taxon>
        <taxon>Oceanospirillaceae</taxon>
        <taxon>Marinomonas</taxon>
    </lineage>
</organism>
<keyword evidence="3" id="KW-0804">Transcription</keyword>
<dbReference type="Pfam" id="PF00392">
    <property type="entry name" value="GntR"/>
    <property type="match status" value="1"/>
</dbReference>
<dbReference type="InterPro" id="IPR008920">
    <property type="entry name" value="TF_FadR/GntR_C"/>
</dbReference>
<feature type="domain" description="HTH gntR-type" evidence="4">
    <location>
        <begin position="9"/>
        <end position="77"/>
    </location>
</feature>
<dbReference type="SMART" id="SM00895">
    <property type="entry name" value="FCD"/>
    <property type="match status" value="1"/>
</dbReference>
<dbReference type="SMART" id="SM00345">
    <property type="entry name" value="HTH_GNTR"/>
    <property type="match status" value="1"/>
</dbReference>
<comment type="caution">
    <text evidence="5">The sequence shown here is derived from an EMBL/GenBank/DDBJ whole genome shotgun (WGS) entry which is preliminary data.</text>
</comment>
<dbReference type="RefSeq" id="WP_113873403.1">
    <property type="nucleotide sequence ID" value="NZ_QNRF01000002.1"/>
</dbReference>
<dbReference type="InterPro" id="IPR011711">
    <property type="entry name" value="GntR_C"/>
</dbReference>
<evidence type="ECO:0000256" key="1">
    <source>
        <dbReference type="ARBA" id="ARBA00023015"/>
    </source>
</evidence>
<dbReference type="GO" id="GO:0003677">
    <property type="term" value="F:DNA binding"/>
    <property type="evidence" value="ECO:0007669"/>
    <property type="project" value="UniProtKB-KW"/>
</dbReference>
<dbReference type="Proteomes" id="UP000252086">
    <property type="component" value="Unassembled WGS sequence"/>
</dbReference>
<dbReference type="InterPro" id="IPR036390">
    <property type="entry name" value="WH_DNA-bd_sf"/>
</dbReference>
<evidence type="ECO:0000256" key="2">
    <source>
        <dbReference type="ARBA" id="ARBA00023125"/>
    </source>
</evidence>
<name>A0A366D3X9_9GAMM</name>
<dbReference type="OrthoDB" id="1040417at2"/>
<gene>
    <name evidence="5" type="ORF">DFP76_102158</name>
</gene>
<dbReference type="SUPFAM" id="SSF46785">
    <property type="entry name" value="Winged helix' DNA-binding domain"/>
    <property type="match status" value="1"/>
</dbReference>
<evidence type="ECO:0000313" key="6">
    <source>
        <dbReference type="Proteomes" id="UP000252086"/>
    </source>
</evidence>
<dbReference type="PANTHER" id="PTHR43537:SF5">
    <property type="entry name" value="UXU OPERON TRANSCRIPTIONAL REGULATOR"/>
    <property type="match status" value="1"/>
</dbReference>
<dbReference type="EMBL" id="QNRF01000002">
    <property type="protein sequence ID" value="RBO84761.1"/>
    <property type="molecule type" value="Genomic_DNA"/>
</dbReference>
<dbReference type="PANTHER" id="PTHR43537">
    <property type="entry name" value="TRANSCRIPTIONAL REGULATOR, GNTR FAMILY"/>
    <property type="match status" value="1"/>
</dbReference>
<reference evidence="5 6" key="1">
    <citation type="submission" date="2018-06" db="EMBL/GenBank/DDBJ databases">
        <title>Genomic Encyclopedia of Type Strains, Phase III (KMG-III): the genomes of soil and plant-associated and newly described type strains.</title>
        <authorList>
            <person name="Whitman W."/>
        </authorList>
    </citation>
    <scope>NUCLEOTIDE SEQUENCE [LARGE SCALE GENOMIC DNA]</scope>
    <source>
        <strain evidence="5 6">CECT 7732</strain>
    </source>
</reference>
<keyword evidence="6" id="KW-1185">Reference proteome</keyword>
<dbReference type="InterPro" id="IPR036388">
    <property type="entry name" value="WH-like_DNA-bd_sf"/>
</dbReference>
<dbReference type="CDD" id="cd07377">
    <property type="entry name" value="WHTH_GntR"/>
    <property type="match status" value="1"/>
</dbReference>
<keyword evidence="2" id="KW-0238">DNA-binding</keyword>
<dbReference type="AlphaFoldDB" id="A0A366D3X9"/>
<protein>
    <submittedName>
        <fullName evidence="5">GntR family transcriptional regulator</fullName>
    </submittedName>
</protein>
<dbReference type="GO" id="GO:0003700">
    <property type="term" value="F:DNA-binding transcription factor activity"/>
    <property type="evidence" value="ECO:0007669"/>
    <property type="project" value="InterPro"/>
</dbReference>
<evidence type="ECO:0000259" key="4">
    <source>
        <dbReference type="PROSITE" id="PS50949"/>
    </source>
</evidence>
<proteinExistence type="predicted"/>
<evidence type="ECO:0000313" key="5">
    <source>
        <dbReference type="EMBL" id="RBO84761.1"/>
    </source>
</evidence>
<dbReference type="Gene3D" id="1.10.10.10">
    <property type="entry name" value="Winged helix-like DNA-binding domain superfamily/Winged helix DNA-binding domain"/>
    <property type="match status" value="1"/>
</dbReference>
<accession>A0A366D3X9</accession>